<name>A0AAD5BPB0_AMBAR</name>
<feature type="non-terminal residue" evidence="2">
    <location>
        <position position="1"/>
    </location>
</feature>
<evidence type="ECO:0000313" key="2">
    <source>
        <dbReference type="EMBL" id="KAI7727010.1"/>
    </source>
</evidence>
<organism evidence="2 3">
    <name type="scientific">Ambrosia artemisiifolia</name>
    <name type="common">Common ragweed</name>
    <dbReference type="NCBI Taxonomy" id="4212"/>
    <lineage>
        <taxon>Eukaryota</taxon>
        <taxon>Viridiplantae</taxon>
        <taxon>Streptophyta</taxon>
        <taxon>Embryophyta</taxon>
        <taxon>Tracheophyta</taxon>
        <taxon>Spermatophyta</taxon>
        <taxon>Magnoliopsida</taxon>
        <taxon>eudicotyledons</taxon>
        <taxon>Gunneridae</taxon>
        <taxon>Pentapetalae</taxon>
        <taxon>asterids</taxon>
        <taxon>campanulids</taxon>
        <taxon>Asterales</taxon>
        <taxon>Asteraceae</taxon>
        <taxon>Asteroideae</taxon>
        <taxon>Heliantheae alliance</taxon>
        <taxon>Heliantheae</taxon>
        <taxon>Ambrosia</taxon>
    </lineage>
</organism>
<keyword evidence="1" id="KW-0812">Transmembrane</keyword>
<accession>A0AAD5BPB0</accession>
<keyword evidence="1" id="KW-1133">Transmembrane helix</keyword>
<dbReference type="Proteomes" id="UP001206925">
    <property type="component" value="Unassembled WGS sequence"/>
</dbReference>
<proteinExistence type="predicted"/>
<comment type="caution">
    <text evidence="2">The sequence shown here is derived from an EMBL/GenBank/DDBJ whole genome shotgun (WGS) entry which is preliminary data.</text>
</comment>
<sequence>MFSTNNVSYKTRSWVHCCCSVADCFLGSFHQFFKQVHQATCLSVRVLDNPMFLQFWELQMIINKMEVITEIVQNIRASPTIYIRRIKFRFPTIKRPFSRMLISQRDICNNMMKWSFLTLKWVSFLINLHSLINLTFATYFDLI</sequence>
<keyword evidence="1" id="KW-0472">Membrane</keyword>
<keyword evidence="3" id="KW-1185">Reference proteome</keyword>
<dbReference type="EMBL" id="JAMZMK010011470">
    <property type="protein sequence ID" value="KAI7727010.1"/>
    <property type="molecule type" value="Genomic_DNA"/>
</dbReference>
<gene>
    <name evidence="2" type="ORF">M8C21_002382</name>
</gene>
<feature type="transmembrane region" description="Helical" evidence="1">
    <location>
        <begin position="121"/>
        <end position="140"/>
    </location>
</feature>
<evidence type="ECO:0000256" key="1">
    <source>
        <dbReference type="SAM" id="Phobius"/>
    </source>
</evidence>
<protein>
    <submittedName>
        <fullName evidence="2">Uncharacterized protein</fullName>
    </submittedName>
</protein>
<dbReference type="AlphaFoldDB" id="A0AAD5BPB0"/>
<reference evidence="2" key="1">
    <citation type="submission" date="2022-06" db="EMBL/GenBank/DDBJ databases">
        <title>Uncovering the hologenomic basis of an extraordinary plant invasion.</title>
        <authorList>
            <person name="Bieker V.C."/>
            <person name="Martin M.D."/>
            <person name="Gilbert T."/>
            <person name="Hodgins K."/>
            <person name="Battlay P."/>
            <person name="Petersen B."/>
            <person name="Wilson J."/>
        </authorList>
    </citation>
    <scope>NUCLEOTIDE SEQUENCE</scope>
    <source>
        <strain evidence="2">AA19_3_7</strain>
        <tissue evidence="2">Leaf</tissue>
    </source>
</reference>
<evidence type="ECO:0000313" key="3">
    <source>
        <dbReference type="Proteomes" id="UP001206925"/>
    </source>
</evidence>